<protein>
    <submittedName>
        <fullName evidence="3">UDP-2,3-diacylglucosamine diphosphatase LpxI</fullName>
        <ecNumber evidence="3">3.6.1.54</ecNumber>
    </submittedName>
</protein>
<organism evidence="3 4">
    <name type="scientific">Parasedimentitalea maritima</name>
    <dbReference type="NCBI Taxonomy" id="2578117"/>
    <lineage>
        <taxon>Bacteria</taxon>
        <taxon>Pseudomonadati</taxon>
        <taxon>Pseudomonadota</taxon>
        <taxon>Alphaproteobacteria</taxon>
        <taxon>Rhodobacterales</taxon>
        <taxon>Paracoccaceae</taxon>
        <taxon>Parasedimentitalea</taxon>
    </lineage>
</organism>
<reference evidence="3 4" key="1">
    <citation type="submission" date="2019-12" db="EMBL/GenBank/DDBJ databases">
        <authorList>
            <person name="Zhang Y.-J."/>
        </authorList>
    </citation>
    <scope>NUCLEOTIDE SEQUENCE [LARGE SCALE GENOMIC DNA]</scope>
    <source>
        <strain evidence="3 4">H18S-6</strain>
    </source>
</reference>
<evidence type="ECO:0000313" key="3">
    <source>
        <dbReference type="EMBL" id="KAE9628544.1"/>
    </source>
</evidence>
<comment type="caution">
    <text evidence="3">The sequence shown here is derived from an EMBL/GenBank/DDBJ whole genome shotgun (WGS) entry which is preliminary data.</text>
</comment>
<gene>
    <name evidence="3" type="primary">lpxI</name>
    <name evidence="3" type="ORF">GP644_15300</name>
</gene>
<dbReference type="RefSeq" id="WP_158980274.1">
    <property type="nucleotide sequence ID" value="NZ_WSFO01000009.1"/>
</dbReference>
<dbReference type="Pfam" id="PF06230">
    <property type="entry name" value="LpxI_C"/>
    <property type="match status" value="1"/>
</dbReference>
<dbReference type="Pfam" id="PF17930">
    <property type="entry name" value="LpxI_N"/>
    <property type="match status" value="1"/>
</dbReference>
<dbReference type="Proteomes" id="UP000441586">
    <property type="component" value="Unassembled WGS sequence"/>
</dbReference>
<dbReference type="AlphaFoldDB" id="A0A6A4RH64"/>
<evidence type="ECO:0000259" key="2">
    <source>
        <dbReference type="Pfam" id="PF17930"/>
    </source>
</evidence>
<dbReference type="InterPro" id="IPR053174">
    <property type="entry name" value="LpxI"/>
</dbReference>
<proteinExistence type="predicted"/>
<dbReference type="Gene3D" id="3.40.140.80">
    <property type="match status" value="1"/>
</dbReference>
<evidence type="ECO:0000313" key="4">
    <source>
        <dbReference type="Proteomes" id="UP000441586"/>
    </source>
</evidence>
<dbReference type="EMBL" id="WSFO01000009">
    <property type="protein sequence ID" value="KAE9628544.1"/>
    <property type="molecule type" value="Genomic_DNA"/>
</dbReference>
<keyword evidence="3" id="KW-0378">Hydrolase</keyword>
<dbReference type="GO" id="GO:0016787">
    <property type="term" value="F:hydrolase activity"/>
    <property type="evidence" value="ECO:0007669"/>
    <property type="project" value="UniProtKB-KW"/>
</dbReference>
<dbReference type="PANTHER" id="PTHR39962">
    <property type="entry name" value="BLL4848 PROTEIN"/>
    <property type="match status" value="1"/>
</dbReference>
<dbReference type="PANTHER" id="PTHR39962:SF1">
    <property type="entry name" value="LPXI FAMILY PROTEIN"/>
    <property type="match status" value="1"/>
</dbReference>
<accession>A0A6A4RH64</accession>
<feature type="domain" description="LpxI C-terminal" evidence="1">
    <location>
        <begin position="129"/>
        <end position="258"/>
    </location>
</feature>
<dbReference type="InterPro" id="IPR043167">
    <property type="entry name" value="LpxI_C_sf"/>
</dbReference>
<dbReference type="EC" id="3.6.1.54" evidence="3"/>
<evidence type="ECO:0000259" key="1">
    <source>
        <dbReference type="Pfam" id="PF06230"/>
    </source>
</evidence>
<dbReference type="InterPro" id="IPR041255">
    <property type="entry name" value="LpxI_N"/>
</dbReference>
<feature type="domain" description="LpxI N-terminal" evidence="2">
    <location>
        <begin position="2"/>
        <end position="125"/>
    </location>
</feature>
<name>A0A6A4RH64_9RHOB</name>
<dbReference type="InterPro" id="IPR010415">
    <property type="entry name" value="LpxI_C"/>
</dbReference>
<dbReference type="Gene3D" id="3.40.50.20">
    <property type="match status" value="1"/>
</dbReference>
<sequence length="262" mass="27319">MLALIAGTGALPGEVALRLADKPLICSMAGFPPTSVRTEVSFRLEHLGSFLEELSVRGVTEICMAGAVGRPSIDPSAIDAATMPLIPVIQAALGAGDDGALKAVIKIFEQAGFTVRSAQDVVPELLMEAGVPTRVQPGELDKADALRGAEIVAAMSAADIGQSCAVRARQAIAVENTFGTDWMLETLQKRPDGQGGILFKAPKSTQDRRADLPTIGPATVTMAARAGLSGIVLEAGGVIVLSQDDVIEACNHHGLYLWLRQA</sequence>